<evidence type="ECO:0000256" key="1">
    <source>
        <dbReference type="ARBA" id="ARBA00004651"/>
    </source>
</evidence>
<evidence type="ECO:0000256" key="2">
    <source>
        <dbReference type="ARBA" id="ARBA00022475"/>
    </source>
</evidence>
<dbReference type="AlphaFoldDB" id="A0A2H0ALL2"/>
<dbReference type="GO" id="GO:0005886">
    <property type="term" value="C:plasma membrane"/>
    <property type="evidence" value="ECO:0007669"/>
    <property type="project" value="UniProtKB-SubCell"/>
</dbReference>
<dbReference type="GO" id="GO:0016763">
    <property type="term" value="F:pentosyltransferase activity"/>
    <property type="evidence" value="ECO:0007669"/>
    <property type="project" value="TreeGrafter"/>
</dbReference>
<feature type="transmembrane region" description="Helical" evidence="8">
    <location>
        <begin position="191"/>
        <end position="208"/>
    </location>
</feature>
<accession>A0A2H0ALL2</accession>
<feature type="transmembrane region" description="Helical" evidence="8">
    <location>
        <begin position="251"/>
        <end position="270"/>
    </location>
</feature>
<keyword evidence="2" id="KW-1003">Cell membrane</keyword>
<feature type="transmembrane region" description="Helical" evidence="8">
    <location>
        <begin position="465"/>
        <end position="485"/>
    </location>
</feature>
<reference evidence="10 11" key="1">
    <citation type="submission" date="2017-09" db="EMBL/GenBank/DDBJ databases">
        <title>Depth-based differentiation of microbial function through sediment-hosted aquifers and enrichment of novel symbionts in the deep terrestrial subsurface.</title>
        <authorList>
            <person name="Probst A.J."/>
            <person name="Ladd B."/>
            <person name="Jarett J.K."/>
            <person name="Geller-Mcgrath D.E."/>
            <person name="Sieber C.M."/>
            <person name="Emerson J.B."/>
            <person name="Anantharaman K."/>
            <person name="Thomas B.C."/>
            <person name="Malmstrom R."/>
            <person name="Stieglmeier M."/>
            <person name="Klingl A."/>
            <person name="Woyke T."/>
            <person name="Ryan C.M."/>
            <person name="Banfield J.F."/>
        </authorList>
    </citation>
    <scope>NUCLEOTIDE SEQUENCE [LARGE SCALE GENOMIC DNA]</scope>
    <source>
        <strain evidence="10">CG23_combo_of_CG06-09_8_20_14_all_42_19</strain>
    </source>
</reference>
<evidence type="ECO:0000256" key="4">
    <source>
        <dbReference type="ARBA" id="ARBA00022679"/>
    </source>
</evidence>
<comment type="subcellular location">
    <subcellularLocation>
        <location evidence="1">Cell membrane</location>
        <topology evidence="1">Multi-pass membrane protein</topology>
    </subcellularLocation>
</comment>
<dbReference type="Pfam" id="PF13231">
    <property type="entry name" value="PMT_2"/>
    <property type="match status" value="1"/>
</dbReference>
<feature type="transmembrane region" description="Helical" evidence="8">
    <location>
        <begin position="113"/>
        <end position="133"/>
    </location>
</feature>
<evidence type="ECO:0000256" key="8">
    <source>
        <dbReference type="SAM" id="Phobius"/>
    </source>
</evidence>
<evidence type="ECO:0000313" key="10">
    <source>
        <dbReference type="EMBL" id="PIP46305.1"/>
    </source>
</evidence>
<feature type="transmembrane region" description="Helical" evidence="8">
    <location>
        <begin position="7"/>
        <end position="27"/>
    </location>
</feature>
<protein>
    <recommendedName>
        <fullName evidence="9">Glycosyltransferase RgtA/B/C/D-like domain-containing protein</fullName>
    </recommendedName>
</protein>
<evidence type="ECO:0000256" key="7">
    <source>
        <dbReference type="ARBA" id="ARBA00023136"/>
    </source>
</evidence>
<feature type="transmembrane region" description="Helical" evidence="8">
    <location>
        <begin position="140"/>
        <end position="160"/>
    </location>
</feature>
<dbReference type="PANTHER" id="PTHR33908">
    <property type="entry name" value="MANNOSYLTRANSFERASE YKCB-RELATED"/>
    <property type="match status" value="1"/>
</dbReference>
<keyword evidence="6 8" id="KW-1133">Transmembrane helix</keyword>
<keyword evidence="3" id="KW-0328">Glycosyltransferase</keyword>
<feature type="transmembrane region" description="Helical" evidence="8">
    <location>
        <begin position="409"/>
        <end position="427"/>
    </location>
</feature>
<evidence type="ECO:0000259" key="9">
    <source>
        <dbReference type="Pfam" id="PF13231"/>
    </source>
</evidence>
<dbReference type="GO" id="GO:0009103">
    <property type="term" value="P:lipopolysaccharide biosynthetic process"/>
    <property type="evidence" value="ECO:0007669"/>
    <property type="project" value="UniProtKB-ARBA"/>
</dbReference>
<evidence type="ECO:0000313" key="11">
    <source>
        <dbReference type="Proteomes" id="UP000230007"/>
    </source>
</evidence>
<feature type="domain" description="Glycosyltransferase RgtA/B/C/D-like" evidence="9">
    <location>
        <begin position="114"/>
        <end position="220"/>
    </location>
</feature>
<feature type="transmembrane region" description="Helical" evidence="8">
    <location>
        <begin position="370"/>
        <end position="388"/>
    </location>
</feature>
<organism evidence="10 11">
    <name type="scientific">Candidatus Colwellbacteria bacterium CG23_combo_of_CG06-09_8_20_14_all_42_19</name>
    <dbReference type="NCBI Taxonomy" id="1974541"/>
    <lineage>
        <taxon>Bacteria</taxon>
        <taxon>Candidatus Colwelliibacteriota</taxon>
    </lineage>
</organism>
<keyword evidence="4" id="KW-0808">Transferase</keyword>
<feature type="transmembrane region" description="Helical" evidence="8">
    <location>
        <begin position="166"/>
        <end position="184"/>
    </location>
</feature>
<dbReference type="InterPro" id="IPR038731">
    <property type="entry name" value="RgtA/B/C-like"/>
</dbReference>
<dbReference type="Proteomes" id="UP000230007">
    <property type="component" value="Unassembled WGS sequence"/>
</dbReference>
<sequence length="613" mass="70043">MRYAFKNLNLLILGVIILTSFVISASVSNEESAIMDELAHIPAGYGYVKHLDYRLNPEHPPLVKILSALPLSFMDLNFSLDSPYWKSDVNGQWAVGTQFLYESGNDADQIIRWARLGPIILTLILIFFIYWWSKELLGPWWALLPSALFAFSPTVLAHGHYVTTDIGAALGMFISIYYFIKYHIQPSRKNLIIAGLAFGIAQLLKFSAVILIPYFIILLTFFYGAGVYRNWRFTASGTKLKHFLGEAFKKFKNLLLIFFIGFLLVYPFYFVTTLNYPPEKQRADTDSILTSFAGGKPSEGEFCNPVRCLAELDVWASDKPLLRPYAEYLLGVLMVLQRSAGGNTTYFLDEVSAAGWWYYFPLTYLMKEPLPILILIFIALVISLFNIRRALKEKRPTFADYLETHPGEFAILLFVIAYGAYSINSTLNIGIRHLLPLMPFMYILTASSLKHWFKSNFFKKQVKLGIIMLLLIWFLSDVGLNYPYYLSYFNQGLGTKNGWQYVTDSNYDWGQDLKRLKTFVELNGIDKIAVCYFGGGNPKYYLGDKVEYWWSAKGDPRESGIKWLAVSINDIQSSKGKLHPGQTRNAEDEYQWLAGPYSPYARAGTSIFIYKLD</sequence>
<gene>
    <name evidence="10" type="ORF">COX15_00995</name>
</gene>
<keyword evidence="7 8" id="KW-0472">Membrane</keyword>
<dbReference type="EMBL" id="PCSK01000020">
    <property type="protein sequence ID" value="PIP46305.1"/>
    <property type="molecule type" value="Genomic_DNA"/>
</dbReference>
<feature type="transmembrane region" description="Helical" evidence="8">
    <location>
        <begin position="214"/>
        <end position="231"/>
    </location>
</feature>
<proteinExistence type="predicted"/>
<evidence type="ECO:0000256" key="3">
    <source>
        <dbReference type="ARBA" id="ARBA00022676"/>
    </source>
</evidence>
<dbReference type="PANTHER" id="PTHR33908:SF11">
    <property type="entry name" value="MEMBRANE PROTEIN"/>
    <property type="match status" value="1"/>
</dbReference>
<evidence type="ECO:0000256" key="5">
    <source>
        <dbReference type="ARBA" id="ARBA00022692"/>
    </source>
</evidence>
<dbReference type="InterPro" id="IPR050297">
    <property type="entry name" value="LipidA_mod_glycosyltrf_83"/>
</dbReference>
<comment type="caution">
    <text evidence="10">The sequence shown here is derived from an EMBL/GenBank/DDBJ whole genome shotgun (WGS) entry which is preliminary data.</text>
</comment>
<name>A0A2H0ALL2_9BACT</name>
<evidence type="ECO:0000256" key="6">
    <source>
        <dbReference type="ARBA" id="ARBA00022989"/>
    </source>
</evidence>
<keyword evidence="5 8" id="KW-0812">Transmembrane</keyword>